<evidence type="ECO:0000256" key="4">
    <source>
        <dbReference type="ARBA" id="ARBA00022833"/>
    </source>
</evidence>
<name>A0ABV7WR37_9GAMM</name>
<evidence type="ECO:0000313" key="9">
    <source>
        <dbReference type="EMBL" id="MFC3701281.1"/>
    </source>
</evidence>
<dbReference type="PANTHER" id="PTHR43311">
    <property type="entry name" value="GLUTAMATE--TRNA LIGASE"/>
    <property type="match status" value="1"/>
</dbReference>
<feature type="domain" description="Glutamyl/glutaminyl-tRNA synthetase class Ib catalytic" evidence="8">
    <location>
        <begin position="123"/>
        <end position="238"/>
    </location>
</feature>
<dbReference type="NCBIfam" id="TIGR03838">
    <property type="entry name" value="queuosine_YadB"/>
    <property type="match status" value="1"/>
</dbReference>
<protein>
    <submittedName>
        <fullName evidence="9">tRNA glutamyl-Q(34) synthetase GluQRS</fullName>
        <ecNumber evidence="9">6.1.1.-</ecNumber>
    </submittedName>
</protein>
<dbReference type="Gene3D" id="3.40.50.620">
    <property type="entry name" value="HUPs"/>
    <property type="match status" value="1"/>
</dbReference>
<proteinExistence type="inferred from homology"/>
<dbReference type="PRINTS" id="PR00987">
    <property type="entry name" value="TRNASYNTHGLU"/>
</dbReference>
<evidence type="ECO:0000256" key="6">
    <source>
        <dbReference type="ARBA" id="ARBA00023146"/>
    </source>
</evidence>
<dbReference type="SUPFAM" id="SSF52374">
    <property type="entry name" value="Nucleotidylyl transferase"/>
    <property type="match status" value="1"/>
</dbReference>
<feature type="domain" description="Glutamyl/glutaminyl-tRNA synthetase class Ib catalytic" evidence="8">
    <location>
        <begin position="5"/>
        <end position="107"/>
    </location>
</feature>
<evidence type="ECO:0000313" key="10">
    <source>
        <dbReference type="Proteomes" id="UP001595710"/>
    </source>
</evidence>
<dbReference type="GO" id="GO:0016874">
    <property type="term" value="F:ligase activity"/>
    <property type="evidence" value="ECO:0007669"/>
    <property type="project" value="UniProtKB-KW"/>
</dbReference>
<comment type="caution">
    <text evidence="9">The sequence shown here is derived from an EMBL/GenBank/DDBJ whole genome shotgun (WGS) entry which is preliminary data.</text>
</comment>
<dbReference type="Pfam" id="PF00749">
    <property type="entry name" value="tRNA-synt_1c"/>
    <property type="match status" value="2"/>
</dbReference>
<evidence type="ECO:0000256" key="1">
    <source>
        <dbReference type="ARBA" id="ARBA00022598"/>
    </source>
</evidence>
<keyword evidence="6 7" id="KW-0030">Aminoacyl-tRNA synthetase</keyword>
<keyword evidence="4" id="KW-0862">Zinc</keyword>
<keyword evidence="7" id="KW-0648">Protein biosynthesis</keyword>
<dbReference type="Gene3D" id="3.90.800.10">
    <property type="entry name" value="Glutamyl-tRNA Synthetase, Domain 3"/>
    <property type="match status" value="1"/>
</dbReference>
<dbReference type="InterPro" id="IPR020058">
    <property type="entry name" value="Glu/Gln-tRNA-synth_Ib_cat-dom"/>
</dbReference>
<organism evidence="9 10">
    <name type="scientific">Reinekea marina</name>
    <dbReference type="NCBI Taxonomy" id="1310421"/>
    <lineage>
        <taxon>Bacteria</taxon>
        <taxon>Pseudomonadati</taxon>
        <taxon>Pseudomonadota</taxon>
        <taxon>Gammaproteobacteria</taxon>
        <taxon>Oceanospirillales</taxon>
        <taxon>Saccharospirillaceae</taxon>
        <taxon>Reinekea</taxon>
    </lineage>
</organism>
<gene>
    <name evidence="9" type="primary">gluQRS</name>
    <name evidence="9" type="ORF">ACFOND_06460</name>
</gene>
<accession>A0ABV7WR37</accession>
<dbReference type="PANTHER" id="PTHR43311:SF1">
    <property type="entry name" value="GLUTAMYL-Q TRNA(ASP) SYNTHETASE"/>
    <property type="match status" value="1"/>
</dbReference>
<dbReference type="Proteomes" id="UP001595710">
    <property type="component" value="Unassembled WGS sequence"/>
</dbReference>
<sequence length="289" mass="32761">MRNYRGRFAPTPSGPLHFGSLFAAVVSYLEAKHHHGQWLVRIDDIDPPREQPGASKSILKTLEAHGLCWDEPVVYQSKQSELYESRLAELYSQDALFWCQCSRKSLANHIIYPGTCRIHKQPVEQSAIRVRVESEQDTFHDLFQGLQTCNPKLDFGDVILKRKDGLYAYQLAAAADDVASGITHVIRGIDLLPSTWWQRTLMQLWHEPPPSYGHFAVIHSADSDQKLSKQNLASAIVNQRAEENLQAVFSLLGLNIEPANCELMLRQAVSLYQSHNLTKKHILRVTNLV</sequence>
<dbReference type="RefSeq" id="WP_290282714.1">
    <property type="nucleotide sequence ID" value="NZ_JAUFQI010000001.1"/>
</dbReference>
<keyword evidence="1 7" id="KW-0436">Ligase</keyword>
<dbReference type="InterPro" id="IPR000924">
    <property type="entry name" value="Glu/Gln-tRNA-synth"/>
</dbReference>
<keyword evidence="5 7" id="KW-0067">ATP-binding</keyword>
<keyword evidence="3 7" id="KW-0547">Nucleotide-binding</keyword>
<dbReference type="NCBIfam" id="NF004314">
    <property type="entry name" value="PRK05710.1-3"/>
    <property type="match status" value="1"/>
</dbReference>
<evidence type="ECO:0000259" key="8">
    <source>
        <dbReference type="Pfam" id="PF00749"/>
    </source>
</evidence>
<evidence type="ECO:0000256" key="3">
    <source>
        <dbReference type="ARBA" id="ARBA00022741"/>
    </source>
</evidence>
<dbReference type="InterPro" id="IPR049940">
    <property type="entry name" value="GluQ/Sye"/>
</dbReference>
<comment type="similarity">
    <text evidence="7">Belongs to the class-I aminoacyl-tRNA synthetase family.</text>
</comment>
<reference evidence="10" key="1">
    <citation type="journal article" date="2019" name="Int. J. Syst. Evol. Microbiol.">
        <title>The Global Catalogue of Microorganisms (GCM) 10K type strain sequencing project: providing services to taxonomists for standard genome sequencing and annotation.</title>
        <authorList>
            <consortium name="The Broad Institute Genomics Platform"/>
            <consortium name="The Broad Institute Genome Sequencing Center for Infectious Disease"/>
            <person name="Wu L."/>
            <person name="Ma J."/>
        </authorList>
    </citation>
    <scope>NUCLEOTIDE SEQUENCE [LARGE SCALE GENOMIC DNA]</scope>
    <source>
        <strain evidence="10">CECT 8288</strain>
    </source>
</reference>
<keyword evidence="10" id="KW-1185">Reference proteome</keyword>
<evidence type="ECO:0000256" key="5">
    <source>
        <dbReference type="ARBA" id="ARBA00022840"/>
    </source>
</evidence>
<dbReference type="EC" id="6.1.1.-" evidence="9"/>
<dbReference type="InterPro" id="IPR022380">
    <property type="entry name" value="Glu-Q_tRNA(Asp)_Synthase"/>
</dbReference>
<dbReference type="EMBL" id="JBHRYN010000008">
    <property type="protein sequence ID" value="MFC3701281.1"/>
    <property type="molecule type" value="Genomic_DNA"/>
</dbReference>
<evidence type="ECO:0000256" key="7">
    <source>
        <dbReference type="RuleBase" id="RU363037"/>
    </source>
</evidence>
<dbReference type="InterPro" id="IPR014729">
    <property type="entry name" value="Rossmann-like_a/b/a_fold"/>
</dbReference>
<keyword evidence="2" id="KW-0479">Metal-binding</keyword>
<evidence type="ECO:0000256" key="2">
    <source>
        <dbReference type="ARBA" id="ARBA00022723"/>
    </source>
</evidence>